<dbReference type="PANTHER" id="PTHR47074:SF11">
    <property type="entry name" value="REVERSE TRANSCRIPTASE-LIKE PROTEIN"/>
    <property type="match status" value="1"/>
</dbReference>
<sequence>MAITELHPLRVAGTDTLYKQVVSAPWSAPPPVWVKVNCDGAFSATRKRGAYATVARDHTCQVIAASSGKMCVASALASEAWVIWKACYLALTEGWRFVIFESDSKALIDSLLTAVNFLFVNRSANQLAHMIAHLTNCGSLPVDWFLNPPFHVLQQIQQDVRVGIG</sequence>
<reference evidence="2 3" key="1">
    <citation type="submission" date="2024-02" db="EMBL/GenBank/DDBJ databases">
        <authorList>
            <person name="Vignale AGUSTIN F."/>
            <person name="Sosa J E."/>
            <person name="Modenutti C."/>
        </authorList>
    </citation>
    <scope>NUCLEOTIDE SEQUENCE [LARGE SCALE GENOMIC DNA]</scope>
</reference>
<evidence type="ECO:0000259" key="1">
    <source>
        <dbReference type="Pfam" id="PF13456"/>
    </source>
</evidence>
<dbReference type="EMBL" id="CAUOFW020003758">
    <property type="protein sequence ID" value="CAK9161910.1"/>
    <property type="molecule type" value="Genomic_DNA"/>
</dbReference>
<protein>
    <recommendedName>
        <fullName evidence="1">RNase H type-1 domain-containing protein</fullName>
    </recommendedName>
</protein>
<gene>
    <name evidence="2" type="ORF">ILEXP_LOCUS30736</name>
</gene>
<dbReference type="CDD" id="cd06222">
    <property type="entry name" value="RNase_H_like"/>
    <property type="match status" value="1"/>
</dbReference>
<dbReference type="Gene3D" id="3.30.420.10">
    <property type="entry name" value="Ribonuclease H-like superfamily/Ribonuclease H"/>
    <property type="match status" value="1"/>
</dbReference>
<name>A0ABC8T1D0_9AQUA</name>
<dbReference type="InterPro" id="IPR052929">
    <property type="entry name" value="RNase_H-like_EbsB-rel"/>
</dbReference>
<dbReference type="PANTHER" id="PTHR47074">
    <property type="entry name" value="BNAC02G40300D PROTEIN"/>
    <property type="match status" value="1"/>
</dbReference>
<accession>A0ABC8T1D0</accession>
<comment type="caution">
    <text evidence="2">The sequence shown here is derived from an EMBL/GenBank/DDBJ whole genome shotgun (WGS) entry which is preliminary data.</text>
</comment>
<proteinExistence type="predicted"/>
<dbReference type="InterPro" id="IPR002156">
    <property type="entry name" value="RNaseH_domain"/>
</dbReference>
<dbReference type="InterPro" id="IPR036397">
    <property type="entry name" value="RNaseH_sf"/>
</dbReference>
<dbReference type="AlphaFoldDB" id="A0ABC8T1D0"/>
<keyword evidence="3" id="KW-1185">Reference proteome</keyword>
<feature type="domain" description="RNase H type-1" evidence="1">
    <location>
        <begin position="37"/>
        <end position="110"/>
    </location>
</feature>
<organism evidence="2 3">
    <name type="scientific">Ilex paraguariensis</name>
    <name type="common">yerba mate</name>
    <dbReference type="NCBI Taxonomy" id="185542"/>
    <lineage>
        <taxon>Eukaryota</taxon>
        <taxon>Viridiplantae</taxon>
        <taxon>Streptophyta</taxon>
        <taxon>Embryophyta</taxon>
        <taxon>Tracheophyta</taxon>
        <taxon>Spermatophyta</taxon>
        <taxon>Magnoliopsida</taxon>
        <taxon>eudicotyledons</taxon>
        <taxon>Gunneridae</taxon>
        <taxon>Pentapetalae</taxon>
        <taxon>asterids</taxon>
        <taxon>campanulids</taxon>
        <taxon>Aquifoliales</taxon>
        <taxon>Aquifoliaceae</taxon>
        <taxon>Ilex</taxon>
    </lineage>
</organism>
<dbReference type="SUPFAM" id="SSF53098">
    <property type="entry name" value="Ribonuclease H-like"/>
    <property type="match status" value="1"/>
</dbReference>
<dbReference type="InterPro" id="IPR044730">
    <property type="entry name" value="RNase_H-like_dom_plant"/>
</dbReference>
<dbReference type="Proteomes" id="UP001642360">
    <property type="component" value="Unassembled WGS sequence"/>
</dbReference>
<evidence type="ECO:0000313" key="3">
    <source>
        <dbReference type="Proteomes" id="UP001642360"/>
    </source>
</evidence>
<dbReference type="InterPro" id="IPR012337">
    <property type="entry name" value="RNaseH-like_sf"/>
</dbReference>
<evidence type="ECO:0000313" key="2">
    <source>
        <dbReference type="EMBL" id="CAK9161910.1"/>
    </source>
</evidence>
<dbReference type="Pfam" id="PF13456">
    <property type="entry name" value="RVT_3"/>
    <property type="match status" value="1"/>
</dbReference>